<gene>
    <name evidence="1" type="ORF">BOTBODRAFT_240429</name>
</gene>
<protein>
    <submittedName>
        <fullName evidence="1">Uncharacterized protein</fullName>
    </submittedName>
</protein>
<accession>A0A067MY39</accession>
<evidence type="ECO:0000313" key="2">
    <source>
        <dbReference type="Proteomes" id="UP000027195"/>
    </source>
</evidence>
<reference evidence="2" key="1">
    <citation type="journal article" date="2014" name="Proc. Natl. Acad. Sci. U.S.A.">
        <title>Extensive sampling of basidiomycete genomes demonstrates inadequacy of the white-rot/brown-rot paradigm for wood decay fungi.</title>
        <authorList>
            <person name="Riley R."/>
            <person name="Salamov A.A."/>
            <person name="Brown D.W."/>
            <person name="Nagy L.G."/>
            <person name="Floudas D."/>
            <person name="Held B.W."/>
            <person name="Levasseur A."/>
            <person name="Lombard V."/>
            <person name="Morin E."/>
            <person name="Otillar R."/>
            <person name="Lindquist E.A."/>
            <person name="Sun H."/>
            <person name="LaButti K.M."/>
            <person name="Schmutz J."/>
            <person name="Jabbour D."/>
            <person name="Luo H."/>
            <person name="Baker S.E."/>
            <person name="Pisabarro A.G."/>
            <person name="Walton J.D."/>
            <person name="Blanchette R.A."/>
            <person name="Henrissat B."/>
            <person name="Martin F."/>
            <person name="Cullen D."/>
            <person name="Hibbett D.S."/>
            <person name="Grigoriev I.V."/>
        </authorList>
    </citation>
    <scope>NUCLEOTIDE SEQUENCE [LARGE SCALE GENOMIC DNA]</scope>
    <source>
        <strain evidence="2">FD-172 SS1</strain>
    </source>
</reference>
<proteinExistence type="predicted"/>
<dbReference type="InParanoid" id="A0A067MY39"/>
<organism evidence="1 2">
    <name type="scientific">Botryobasidium botryosum (strain FD-172 SS1)</name>
    <dbReference type="NCBI Taxonomy" id="930990"/>
    <lineage>
        <taxon>Eukaryota</taxon>
        <taxon>Fungi</taxon>
        <taxon>Dikarya</taxon>
        <taxon>Basidiomycota</taxon>
        <taxon>Agaricomycotina</taxon>
        <taxon>Agaricomycetes</taxon>
        <taxon>Cantharellales</taxon>
        <taxon>Botryobasidiaceae</taxon>
        <taxon>Botryobasidium</taxon>
    </lineage>
</organism>
<dbReference type="EMBL" id="KL198026">
    <property type="protein sequence ID" value="KDQ16787.1"/>
    <property type="molecule type" value="Genomic_DNA"/>
</dbReference>
<dbReference type="HOGENOM" id="CLU_2399391_0_0_1"/>
<dbReference type="Proteomes" id="UP000027195">
    <property type="component" value="Unassembled WGS sequence"/>
</dbReference>
<dbReference type="AlphaFoldDB" id="A0A067MY39"/>
<keyword evidence="2" id="KW-1185">Reference proteome</keyword>
<name>A0A067MY39_BOTB1</name>
<sequence length="114" mass="12633">MCDRVIVFPHIPGPTLALTSAAGGPRGVLHRCPHQREVSPDDVRRYLQKARVGLGPHPHEHHRADDGWQAHVKALQCRNVSLAFRALIGFVCRSGNDEDGGIITLPVRFDVMEK</sequence>
<evidence type="ECO:0000313" key="1">
    <source>
        <dbReference type="EMBL" id="KDQ16787.1"/>
    </source>
</evidence>